<proteinExistence type="predicted"/>
<dbReference type="OrthoDB" id="9789552at2"/>
<dbReference type="Pfam" id="PF13552">
    <property type="entry name" value="DUF4127"/>
    <property type="match status" value="1"/>
</dbReference>
<reference evidence="1 2" key="1">
    <citation type="submission" date="2015-08" db="EMBL/GenBank/DDBJ databases">
        <title>The complete genome sequence of Bacillus beveridgei MLTeJB.</title>
        <authorList>
            <person name="Hanson T.E."/>
            <person name="Mesa C."/>
            <person name="Basesman S.M."/>
            <person name="Oremland R.S."/>
        </authorList>
    </citation>
    <scope>NUCLEOTIDE SEQUENCE [LARGE SCALE GENOMIC DNA]</scope>
    <source>
        <strain evidence="1 2">MLTeJB</strain>
    </source>
</reference>
<dbReference type="EMBL" id="CP012502">
    <property type="protein sequence ID" value="AOM81756.1"/>
    <property type="molecule type" value="Genomic_DNA"/>
</dbReference>
<gene>
    <name evidence="1" type="ORF">BBEV_0362</name>
</gene>
<evidence type="ECO:0000313" key="2">
    <source>
        <dbReference type="Proteomes" id="UP000094463"/>
    </source>
</evidence>
<keyword evidence="2" id="KW-1185">Reference proteome</keyword>
<dbReference type="InterPro" id="IPR025394">
    <property type="entry name" value="DUF4127"/>
</dbReference>
<dbReference type="Proteomes" id="UP000094463">
    <property type="component" value="Chromosome"/>
</dbReference>
<organism evidence="1 2">
    <name type="scientific">Salisediminibacterium beveridgei</name>
    <dbReference type="NCBI Taxonomy" id="632773"/>
    <lineage>
        <taxon>Bacteria</taxon>
        <taxon>Bacillati</taxon>
        <taxon>Bacillota</taxon>
        <taxon>Bacilli</taxon>
        <taxon>Bacillales</taxon>
        <taxon>Bacillaceae</taxon>
        <taxon>Salisediminibacterium</taxon>
    </lineage>
</organism>
<sequence>MKKIAVLPLDNRPCCYDFTEIFGDFGVVEVIQPPKDILGEFTYFGDVEKIKSWLMEVAGEVDGMVLAIDQLAYGGLVPSRMMKRSLETCHQHVDVIKDIKKAYPTLTIYAVNVLMRISISTKNRQFTEYWKHVFDYSQLYDRLHRLNEDVEEELARVKANLPKEVLAEYLQARERNHAMNQKMIQWAAEGIIDFLAITQEDASAIGMHLQEQHELMKEIYYQKVQRKVLVYPGADEATQTLLAKMAQDFMGKRLKIYPKYTSQQGKLLVAKFEDRPIEETVVSHLTAAGAIVTEDIQEADIVLYVNTPIQGNLDGNLDHQMKGHFNSRHQLLYFIESLDRDLTDGKTVAVADISFPNASDVELMQFLLEEDLYFQLSAYAGWNTAGNSLGTCIGHCLIHQLAKETIVDRDTVSRTHLAFMFNRAMDEWAFQAHVRGSVNTLMEKKLGIHSTNLEDHYDEVNETVIKEMKPFFEELKMSLKNSSVKAPAEDWRMSKCQLPWNRTFEVQVKTEAVL</sequence>
<dbReference type="KEGG" id="bbev:BBEV_0362"/>
<dbReference type="STRING" id="632773.BBEV_0362"/>
<accession>A0A1D7QRW2</accession>
<name>A0A1D7QRW2_9BACI</name>
<protein>
    <recommendedName>
        <fullName evidence="3">DUF4127 family protein</fullName>
    </recommendedName>
</protein>
<dbReference type="RefSeq" id="WP_069363898.1">
    <property type="nucleotide sequence ID" value="NZ_CP012502.1"/>
</dbReference>
<dbReference type="PATRIC" id="fig|632773.3.peg.391"/>
<evidence type="ECO:0008006" key="3">
    <source>
        <dbReference type="Google" id="ProtNLM"/>
    </source>
</evidence>
<evidence type="ECO:0000313" key="1">
    <source>
        <dbReference type="EMBL" id="AOM81756.1"/>
    </source>
</evidence>
<dbReference type="AlphaFoldDB" id="A0A1D7QRW2"/>